<keyword evidence="2" id="KW-1185">Reference proteome</keyword>
<name>A0A4P7W2U3_9BACT</name>
<dbReference type="GO" id="GO:0043565">
    <property type="term" value="F:sequence-specific DNA binding"/>
    <property type="evidence" value="ECO:0007669"/>
    <property type="project" value="InterPro"/>
</dbReference>
<dbReference type="Proteomes" id="UP000297149">
    <property type="component" value="Chromosome"/>
</dbReference>
<sequence length="100" mass="11394">MDNKEIAISVVSKFTGVAKSTILSGTRKWPAVEARQFVILLLYHEGATDETISWMLNRGRCAILKSRHNAIASLRLSKIFRAKFNKISEMYEHQKSLRVS</sequence>
<evidence type="ECO:0000313" key="2">
    <source>
        <dbReference type="Proteomes" id="UP000297149"/>
    </source>
</evidence>
<gene>
    <name evidence="1" type="ORF">E7747_07860</name>
</gene>
<dbReference type="SUPFAM" id="SSF48295">
    <property type="entry name" value="TrpR-like"/>
    <property type="match status" value="1"/>
</dbReference>
<accession>A0A4P7W2U3</accession>
<dbReference type="InterPro" id="IPR010921">
    <property type="entry name" value="Trp_repressor/repl_initiator"/>
</dbReference>
<proteinExistence type="predicted"/>
<dbReference type="EMBL" id="CP039396">
    <property type="protein sequence ID" value="QCD42197.1"/>
    <property type="molecule type" value="Genomic_DNA"/>
</dbReference>
<reference evidence="2" key="1">
    <citation type="submission" date="2019-02" db="EMBL/GenBank/DDBJ databases">
        <title>Isolation and identification of novel species under the genus Muribaculum.</title>
        <authorList>
            <person name="Miyake S."/>
            <person name="Ding Y."/>
            <person name="Low A."/>
            <person name="Soh M."/>
            <person name="Seedorf H."/>
        </authorList>
    </citation>
    <scope>NUCLEOTIDE SEQUENCE [LARGE SCALE GENOMIC DNA]</scope>
    <source>
        <strain evidence="2">H5</strain>
    </source>
</reference>
<evidence type="ECO:0008006" key="3">
    <source>
        <dbReference type="Google" id="ProtNLM"/>
    </source>
</evidence>
<dbReference type="Gene3D" id="1.10.1750.10">
    <property type="match status" value="1"/>
</dbReference>
<protein>
    <recommendedName>
        <fullName evidence="3">Chromosomal replication initiator DnaA C-terminal domain-containing protein</fullName>
    </recommendedName>
</protein>
<dbReference type="AlphaFoldDB" id="A0A4P7W2U3"/>
<organism evidence="1 2">
    <name type="scientific">Duncaniella dubosii</name>
    <dbReference type="NCBI Taxonomy" id="2518971"/>
    <lineage>
        <taxon>Bacteria</taxon>
        <taxon>Pseudomonadati</taxon>
        <taxon>Bacteroidota</taxon>
        <taxon>Bacteroidia</taxon>
        <taxon>Bacteroidales</taxon>
        <taxon>Muribaculaceae</taxon>
        <taxon>Duncaniella</taxon>
    </lineage>
</organism>
<dbReference type="KEGG" id="ddb:E7747_07860"/>
<evidence type="ECO:0000313" key="1">
    <source>
        <dbReference type="EMBL" id="QCD42197.1"/>
    </source>
</evidence>
<dbReference type="RefSeq" id="WP_136415229.1">
    <property type="nucleotide sequence ID" value="NZ_CAXHQF010000003.1"/>
</dbReference>